<sequence>MEQEYSPEEKELILSQQQDKQEHDSLMEDLSKILCTDGGRRYLWRLLSFCRVMDRSMDRDSLVMAFREGQRDIGMRLMQDIYEAEPNAYELMRKEYVKACEERKAALDKVKKQLEEEQ</sequence>
<dbReference type="InterPro" id="IPR057447">
    <property type="entry name" value="Bbp19-like_phage"/>
</dbReference>
<dbReference type="AlphaFoldDB" id="A0A1I0VIV1"/>
<evidence type="ECO:0000256" key="1">
    <source>
        <dbReference type="SAM" id="MobiDB-lite"/>
    </source>
</evidence>
<reference evidence="3 4" key="1">
    <citation type="submission" date="2016-10" db="EMBL/GenBank/DDBJ databases">
        <authorList>
            <person name="de Groot N.N."/>
        </authorList>
    </citation>
    <scope>NUCLEOTIDE SEQUENCE [LARGE SCALE GENOMIC DNA]</scope>
    <source>
        <strain evidence="3 4">L14</strain>
    </source>
</reference>
<protein>
    <recommendedName>
        <fullName evidence="2">Bbp19-like phage domain-containing protein</fullName>
    </recommendedName>
</protein>
<proteinExistence type="predicted"/>
<evidence type="ECO:0000313" key="4">
    <source>
        <dbReference type="Proteomes" id="UP000183843"/>
    </source>
</evidence>
<dbReference type="Pfam" id="PF25181">
    <property type="entry name" value="Phage_Bbp19"/>
    <property type="match status" value="1"/>
</dbReference>
<name>A0A1I0VIV1_SELRU</name>
<gene>
    <name evidence="3" type="ORF">SAMN05216587_101634</name>
</gene>
<dbReference type="Proteomes" id="UP000183843">
    <property type="component" value="Unassembled WGS sequence"/>
</dbReference>
<evidence type="ECO:0000313" key="3">
    <source>
        <dbReference type="EMBL" id="SFA75967.1"/>
    </source>
</evidence>
<dbReference type="EMBL" id="FOJX01000001">
    <property type="protein sequence ID" value="SFA75967.1"/>
    <property type="molecule type" value="Genomic_DNA"/>
</dbReference>
<evidence type="ECO:0000259" key="2">
    <source>
        <dbReference type="Pfam" id="PF25181"/>
    </source>
</evidence>
<feature type="domain" description="Bbp19-like phage" evidence="2">
    <location>
        <begin position="34"/>
        <end position="90"/>
    </location>
</feature>
<organism evidence="3 4">
    <name type="scientific">Selenomonas ruminantium</name>
    <dbReference type="NCBI Taxonomy" id="971"/>
    <lineage>
        <taxon>Bacteria</taxon>
        <taxon>Bacillati</taxon>
        <taxon>Bacillota</taxon>
        <taxon>Negativicutes</taxon>
        <taxon>Selenomonadales</taxon>
        <taxon>Selenomonadaceae</taxon>
        <taxon>Selenomonas</taxon>
    </lineage>
</organism>
<feature type="region of interest" description="Disordered" evidence="1">
    <location>
        <begin position="1"/>
        <end position="23"/>
    </location>
</feature>
<accession>A0A1I0VIV1</accession>
<dbReference type="RefSeq" id="WP_074812736.1">
    <property type="nucleotide sequence ID" value="NZ_FOJX01000001.1"/>
</dbReference>